<dbReference type="KEGG" id="nsa:Nitsa_0549"/>
<dbReference type="GO" id="GO:0051920">
    <property type="term" value="F:peroxiredoxin activity"/>
    <property type="evidence" value="ECO:0007669"/>
    <property type="project" value="InterPro"/>
</dbReference>
<feature type="domain" description="Carboxymuconolactone decarboxylase-like" evidence="1">
    <location>
        <begin position="43"/>
        <end position="106"/>
    </location>
</feature>
<dbReference type="Gene3D" id="1.20.1290.10">
    <property type="entry name" value="AhpD-like"/>
    <property type="match status" value="1"/>
</dbReference>
<dbReference type="OrthoDB" id="5372902at2"/>
<reference evidence="3" key="2">
    <citation type="submission" date="2011-01" db="EMBL/GenBank/DDBJ databases">
        <title>The complete genome of Nitratifractor salsuginis DSM 16511.</title>
        <authorList>
            <consortium name="US DOE Joint Genome Institute (JGI-PGF)"/>
            <person name="Lucas S."/>
            <person name="Copeland A."/>
            <person name="Lapidus A."/>
            <person name="Bruce D."/>
            <person name="Goodwin L."/>
            <person name="Pitluck S."/>
            <person name="Kyrpides N."/>
            <person name="Mavromatis K."/>
            <person name="Ivanova N."/>
            <person name="Mikhailova N."/>
            <person name="Zeytun A."/>
            <person name="Detter J.C."/>
            <person name="Tapia R."/>
            <person name="Han C."/>
            <person name="Land M."/>
            <person name="Hauser L."/>
            <person name="Markowitz V."/>
            <person name="Cheng J.-F."/>
            <person name="Hugenholtz P."/>
            <person name="Woyke T."/>
            <person name="Wu D."/>
            <person name="Tindall B."/>
            <person name="Schuetze A."/>
            <person name="Brambilla E."/>
            <person name="Klenk H.-P."/>
            <person name="Eisen J.A."/>
        </authorList>
    </citation>
    <scope>NUCLEOTIDE SEQUENCE [LARGE SCALE GENOMIC DNA]</scope>
    <source>
        <strain evidence="3">DSM 16511 / JCM 12458 / E9I37-1</strain>
    </source>
</reference>
<keyword evidence="3" id="KW-1185">Reference proteome</keyword>
<dbReference type="AlphaFoldDB" id="E6X115"/>
<organism evidence="2 3">
    <name type="scientific">Nitratifractor salsuginis (strain DSM 16511 / JCM 12458 / E9I37-1)</name>
    <dbReference type="NCBI Taxonomy" id="749222"/>
    <lineage>
        <taxon>Bacteria</taxon>
        <taxon>Pseudomonadati</taxon>
        <taxon>Campylobacterota</taxon>
        <taxon>Epsilonproteobacteria</taxon>
        <taxon>Campylobacterales</taxon>
        <taxon>Sulfurovaceae</taxon>
        <taxon>Nitratifractor</taxon>
    </lineage>
</organism>
<dbReference type="eggNOG" id="COG0599">
    <property type="taxonomic scope" value="Bacteria"/>
</dbReference>
<evidence type="ECO:0000313" key="2">
    <source>
        <dbReference type="EMBL" id="ADV45818.1"/>
    </source>
</evidence>
<gene>
    <name evidence="2" type="ordered locus">Nitsa_0549</name>
</gene>
<dbReference type="InterPro" id="IPR029032">
    <property type="entry name" value="AhpD-like"/>
</dbReference>
<reference evidence="2 3" key="1">
    <citation type="journal article" date="2011" name="Stand. Genomic Sci.">
        <title>Complete genome sequence of Nitratifractor salsuginis type strain (E9I37-1).</title>
        <authorList>
            <person name="Anderson I."/>
            <person name="Sikorski J."/>
            <person name="Zeytun A."/>
            <person name="Nolan M."/>
            <person name="Lapidus A."/>
            <person name="Lucas S."/>
            <person name="Hammon N."/>
            <person name="Deshpande S."/>
            <person name="Cheng J.F."/>
            <person name="Tapia R."/>
            <person name="Han C."/>
            <person name="Goodwin L."/>
            <person name="Pitluck S."/>
            <person name="Liolios K."/>
            <person name="Pagani I."/>
            <person name="Ivanova N."/>
            <person name="Huntemann M."/>
            <person name="Mavromatis K."/>
            <person name="Ovchinikova G."/>
            <person name="Pati A."/>
            <person name="Chen A."/>
            <person name="Palaniappan K."/>
            <person name="Land M."/>
            <person name="Hauser L."/>
            <person name="Brambilla E.M."/>
            <person name="Ngatchou-Djao O.D."/>
            <person name="Rohde M."/>
            <person name="Tindall B.J."/>
            <person name="Goker M."/>
            <person name="Detter J.C."/>
            <person name="Woyke T."/>
            <person name="Bristow J."/>
            <person name="Eisen J.A."/>
            <person name="Markowitz V."/>
            <person name="Hugenholtz P."/>
            <person name="Klenk H.P."/>
            <person name="Kyrpides N.C."/>
        </authorList>
    </citation>
    <scope>NUCLEOTIDE SEQUENCE [LARGE SCALE GENOMIC DNA]</scope>
    <source>
        <strain evidence="3">DSM 16511 / JCM 12458 / E9I37-1</strain>
    </source>
</reference>
<evidence type="ECO:0000259" key="1">
    <source>
        <dbReference type="Pfam" id="PF02627"/>
    </source>
</evidence>
<accession>E6X115</accession>
<evidence type="ECO:0000313" key="3">
    <source>
        <dbReference type="Proteomes" id="UP000008633"/>
    </source>
</evidence>
<dbReference type="Pfam" id="PF02627">
    <property type="entry name" value="CMD"/>
    <property type="match status" value="1"/>
</dbReference>
<proteinExistence type="predicted"/>
<dbReference type="Proteomes" id="UP000008633">
    <property type="component" value="Chromosome"/>
</dbReference>
<dbReference type="STRING" id="749222.Nitsa_0549"/>
<protein>
    <submittedName>
        <fullName evidence="2">Alkylhydroperoxidase like protein, AhpD family</fullName>
    </submittedName>
</protein>
<dbReference type="InterPro" id="IPR003779">
    <property type="entry name" value="CMD-like"/>
</dbReference>
<dbReference type="SUPFAM" id="SSF69118">
    <property type="entry name" value="AhpD-like"/>
    <property type="match status" value="1"/>
</dbReference>
<dbReference type="HOGENOM" id="CLU_162745_0_0_7"/>
<sequence length="119" mass="12778">MQMPTPEQVEQMMMDAFGELPSSIEAAKAADPSFLVEQAMSARLGTKSEKNVLDPKTTTMIFLAAALATGSEDCIEVNTSALLKMGASKEEILSVVRIVRHAAFSKVVGDAKTVFDLLK</sequence>
<dbReference type="EMBL" id="CP002452">
    <property type="protein sequence ID" value="ADV45818.1"/>
    <property type="molecule type" value="Genomic_DNA"/>
</dbReference>
<name>E6X115_NITSE</name>
<dbReference type="RefSeq" id="WP_013553514.1">
    <property type="nucleotide sequence ID" value="NC_014935.1"/>
</dbReference>